<dbReference type="InterPro" id="IPR006162">
    <property type="entry name" value="Ppantetheine_attach_site"/>
</dbReference>
<dbReference type="InterPro" id="IPR013217">
    <property type="entry name" value="Methyltransf_12"/>
</dbReference>
<dbReference type="GO" id="GO:0016491">
    <property type="term" value="F:oxidoreductase activity"/>
    <property type="evidence" value="ECO:0007669"/>
    <property type="project" value="UniProtKB-KW"/>
</dbReference>
<dbReference type="STRING" id="1460663.A0A177CEM9"/>
<dbReference type="SMART" id="SM00826">
    <property type="entry name" value="PKS_DH"/>
    <property type="match status" value="1"/>
</dbReference>
<dbReference type="GO" id="GO:0031177">
    <property type="term" value="F:phosphopantetheine binding"/>
    <property type="evidence" value="ECO:0007669"/>
    <property type="project" value="InterPro"/>
</dbReference>
<dbReference type="Gene3D" id="3.10.129.110">
    <property type="entry name" value="Polyketide synthase dehydratase"/>
    <property type="match status" value="1"/>
</dbReference>
<dbReference type="Gene3D" id="3.40.366.10">
    <property type="entry name" value="Malonyl-Coenzyme A Acyl Carrier Protein, domain 2"/>
    <property type="match status" value="1"/>
</dbReference>
<dbReference type="InterPro" id="IPR049900">
    <property type="entry name" value="PKS_mFAS_DH"/>
</dbReference>
<evidence type="ECO:0000256" key="2">
    <source>
        <dbReference type="ARBA" id="ARBA00022553"/>
    </source>
</evidence>
<dbReference type="InterPro" id="IPR013968">
    <property type="entry name" value="PKS_KR"/>
</dbReference>
<dbReference type="Proteomes" id="UP000077069">
    <property type="component" value="Unassembled WGS sequence"/>
</dbReference>
<dbReference type="InterPro" id="IPR016036">
    <property type="entry name" value="Malonyl_transacylase_ACP-bd"/>
</dbReference>
<feature type="active site" description="Proton donor; for dehydratase activity" evidence="6">
    <location>
        <position position="1130"/>
    </location>
</feature>
<dbReference type="SUPFAM" id="SSF51735">
    <property type="entry name" value="NAD(P)-binding Rossmann-fold domains"/>
    <property type="match status" value="1"/>
</dbReference>
<protein>
    <submittedName>
        <fullName evidence="10">Ketoacyl-synt-domain-containing protein</fullName>
    </submittedName>
</protein>
<dbReference type="Pfam" id="PF21089">
    <property type="entry name" value="PKS_DH_N"/>
    <property type="match status" value="1"/>
</dbReference>
<evidence type="ECO:0000256" key="3">
    <source>
        <dbReference type="ARBA" id="ARBA00022679"/>
    </source>
</evidence>
<keyword evidence="11" id="KW-1185">Reference proteome</keyword>
<dbReference type="Pfam" id="PF16197">
    <property type="entry name" value="KAsynt_C_assoc"/>
    <property type="match status" value="1"/>
</dbReference>
<organism evidence="10 11">
    <name type="scientific">Paraphaeosphaeria sporulosa</name>
    <dbReference type="NCBI Taxonomy" id="1460663"/>
    <lineage>
        <taxon>Eukaryota</taxon>
        <taxon>Fungi</taxon>
        <taxon>Dikarya</taxon>
        <taxon>Ascomycota</taxon>
        <taxon>Pezizomycotina</taxon>
        <taxon>Dothideomycetes</taxon>
        <taxon>Pleosporomycetidae</taxon>
        <taxon>Pleosporales</taxon>
        <taxon>Massarineae</taxon>
        <taxon>Didymosphaeriaceae</taxon>
        <taxon>Paraphaeosphaeria</taxon>
    </lineage>
</organism>
<dbReference type="SUPFAM" id="SSF47336">
    <property type="entry name" value="ACP-like"/>
    <property type="match status" value="1"/>
</dbReference>
<dbReference type="InterPro" id="IPR014030">
    <property type="entry name" value="Ketoacyl_synth_N"/>
</dbReference>
<dbReference type="Gene3D" id="1.10.1200.10">
    <property type="entry name" value="ACP-like"/>
    <property type="match status" value="1"/>
</dbReference>
<name>A0A177CEM9_9PLEO</name>
<dbReference type="Pfam" id="PF14765">
    <property type="entry name" value="PS-DH"/>
    <property type="match status" value="1"/>
</dbReference>
<feature type="domain" description="Ketosynthase family 3 (KS3)" evidence="8">
    <location>
        <begin position="6"/>
        <end position="431"/>
    </location>
</feature>
<dbReference type="Pfam" id="PF08242">
    <property type="entry name" value="Methyltransf_12"/>
    <property type="match status" value="1"/>
</dbReference>
<dbReference type="Gene3D" id="3.40.47.10">
    <property type="match status" value="1"/>
</dbReference>
<dbReference type="GO" id="GO:0004312">
    <property type="term" value="F:fatty acid synthase activity"/>
    <property type="evidence" value="ECO:0007669"/>
    <property type="project" value="TreeGrafter"/>
</dbReference>
<dbReference type="PANTHER" id="PTHR43775:SF22">
    <property type="entry name" value="SYNTHASE, PUTATIVE (JCVI)-RELATED"/>
    <property type="match status" value="1"/>
</dbReference>
<feature type="active site" description="Proton acceptor; for dehydratase activity" evidence="6">
    <location>
        <position position="946"/>
    </location>
</feature>
<dbReference type="Pfam" id="PF02801">
    <property type="entry name" value="Ketoacyl-synt_C"/>
    <property type="match status" value="1"/>
</dbReference>
<dbReference type="CDD" id="cd02440">
    <property type="entry name" value="AdoMet_MTases"/>
    <property type="match status" value="1"/>
</dbReference>
<dbReference type="PANTHER" id="PTHR43775">
    <property type="entry name" value="FATTY ACID SYNTHASE"/>
    <property type="match status" value="1"/>
</dbReference>
<dbReference type="InterPro" id="IPR049552">
    <property type="entry name" value="PKS_DH_N"/>
</dbReference>
<dbReference type="InterPro" id="IPR014031">
    <property type="entry name" value="Ketoacyl_synth_C"/>
</dbReference>
<dbReference type="Pfam" id="PF00698">
    <property type="entry name" value="Acyl_transf_1"/>
    <property type="match status" value="1"/>
</dbReference>
<dbReference type="SUPFAM" id="SSF53335">
    <property type="entry name" value="S-adenosyl-L-methionine-dependent methyltransferases"/>
    <property type="match status" value="1"/>
</dbReference>
<evidence type="ECO:0000256" key="1">
    <source>
        <dbReference type="ARBA" id="ARBA00022450"/>
    </source>
</evidence>
<keyword evidence="5" id="KW-0511">Multifunctional enzyme</keyword>
<dbReference type="Gene3D" id="3.40.50.150">
    <property type="entry name" value="Vaccinia Virus protein VP39"/>
    <property type="match status" value="1"/>
</dbReference>
<evidence type="ECO:0000259" key="7">
    <source>
        <dbReference type="PROSITE" id="PS50075"/>
    </source>
</evidence>
<dbReference type="Pfam" id="PF23114">
    <property type="entry name" value="NAD-bd_HRPKS_sdrA"/>
    <property type="match status" value="1"/>
</dbReference>
<dbReference type="InterPro" id="IPR029063">
    <property type="entry name" value="SAM-dependent_MTases_sf"/>
</dbReference>
<dbReference type="SMART" id="SM00822">
    <property type="entry name" value="PKS_KR"/>
    <property type="match status" value="1"/>
</dbReference>
<sequence length="2139" mass="234185">MDHMRNSPIAVIGFQCRFPGGSISSEKLWETLVSGSNTWSKVPTDRFNEEAFFHDDPDDTNGTNNHRGGHFLKEDIRDFDHDFFNISAQEAAAMDPQQRLLLEVVYEALESAGQQHRIRGSATSVHVALFTRDYDRNLYKDTLNIPRYQVTGTGDAIASNRISYVFDCTGPSVTLDTGCSGGLVAVHQACNSLRLGESDMAIAAAANLIIGPDQQIGLSNLHMLSEDGRSYPFDSRGSGYGRGEGVAALILKPLHKAIADRDPIRGVILGSAVNQDGRTIEGITHPSTSAQITLQRRLYRQLNLDPASVSYVEAHGTGTAAGDKVEIDALAEVFCAGKRSNTLHVGSIKSNLGHLECASGLAGLIKSLLILENRCIPPNADFKSAKEALRLDERNITVPSSLIPWPDLKTARVSINSFGYGGTNAHVVVESAPHETTTVLASSEEVPRLFVFSAKSEISLIGALRRYQSWTAAQGADLSMSTLSYTLSTRRTHHPWRIGCIAKSRQELVDQLAQAARAFVPAVSSDDVALNFVFTGQGASWPTMGRELLVANSASAFAESMRRSTDVLFHLGAGWNLVDEILREADTSRLHIAELAQPATTAIQIALVDLLRSNGVIPDAVIGHSSGEIAAAYAAGYISQATALRVAYCRGLATTKQSSKASCRGAMLAVGLDEDDVSVHIQSLTKGTVSVACANSSQNTTVSGDEEAIDELAAALTALDVFNRKLRVDAAYHSHHMRDVVEDYKSLMGLLESEVPLTAPAFFSTVDATEKDGGFNAGYWCDNLVSKVRFKEGIRKLCKRRTSARHVFVEIGPHNALAGPTRQCIAELSVPIKYDYTSPLRRGTDAVQSVLEVAGLLFERGILSDFSLLSVLDPAQRHANVIHNLPSYSWNHSKKHWHESRISRDHRFRRHAYHDLVGLRSSEATTFEPRWRYMIGLASLPWLADHVVDGVIVFPGSGYICMAIEAISQLAQEHLPSGQRYQVVLRDIEFLKAIIVPNSPQRTEAQLSFSPISSGTDKNKELAYHFRVAAYNQSCTWDEHCRGYVEVRTIEAEKGLTALNGYSHEKTLVPEQLYQQLSDNGNSYGPMFNGIEHMSMGDIHALATVAIPHVAEVMPANHMQPHIIHPTTLDIIMHTSLPLALQKFGSGSIMPIHINELVVSTGIDSAPGSKISVHTKLASVEARTAEVGIEAVNDRDGISSLSFSGVKLRFLPTTTPIQNPEKAARSTCWDVIWDVDENNLSAADFKPAALVDKSTLSLDHKVRAMNQATENYVRICIDAVNRGQLQVTDEHRLLFDWMQREYPSIDNFPSKVASSTISTPDFEEMKIVARTGENLTEIISGSTDALQLVTEDGLLYGSYQDHSSVLCYDLLRQYVRKLAFKKSKLRILEIGGGTGGATLPFLETLKASGCFAATYDFTDVSANFFDRAAAKFKGYPINFRKLDIEQDPAHQGFDLQSYDVVLAFNCLHVTSSIRTTLRNARSLLRTDGRLVLIEIVNSQPYHHISYGTLPGYWKGSVDDRPNGPFMPVEQWRQAMHDTNLNMQMCVKDDEKAHISSLMVAQLQGELPNSAQIPIRVIPVAGAPKAVATLLQEGLQNRGYSVSTGQFEEEIDESASIKFIVDNGDSPLLAGLTPETFKTLKHMLNKQTKVMWITVGTTVGNTTDSRRNLITGLARSAQAENESLKMVTVDVQRFQPDLSPELSHKLYNVLQQTFFQSCERPEREYIIRDNAVLIPRLLPSDALNNWMTRSSRIVDQLRDGLDVNASFIIAGGLGDLGQKLLGFLVQRGAKHVVLLSRRPPKEQNGKHVVRMLEGCEVYHIKCDISLEADVEALAATIAARRLPTVRGIIQSAHTLQDRSIDSMTLDDFTIPLAPKLNGTLNLQKAFASPDLDFFIMLSSAANIVGTRGQANYNAGNAVQDALAQNQSLTPGKTHYMSFSPSMVEGTGAVRDMEIRKALQRSGLDAIKEEDINAIFDYMLSPAARKDRIAHITAGFDATSIAGATTVNGNIRSPFFTHVQVTESSSPEVSKLPATSQVGKATIFNMATASPEEALTYTTVAVSKKLSALAYVDAETMDLEKPISDFGLDSLIAIELRNWIKREFKASLQSLEILNEQGVKMLAKKILSRAGGVKVGGTATP</sequence>
<dbReference type="InterPro" id="IPR001227">
    <property type="entry name" value="Ac_transferase_dom_sf"/>
</dbReference>
<dbReference type="GO" id="GO:0030639">
    <property type="term" value="P:polyketide biosynthetic process"/>
    <property type="evidence" value="ECO:0007669"/>
    <property type="project" value="UniProtKB-ARBA"/>
</dbReference>
<dbReference type="InterPro" id="IPR056501">
    <property type="entry name" value="NAD-bd_HRPKS_sdrA"/>
</dbReference>
<accession>A0A177CEM9</accession>
<keyword evidence="4" id="KW-0560">Oxidoreductase</keyword>
<dbReference type="SUPFAM" id="SSF52151">
    <property type="entry name" value="FabD/lysophospholipase-like"/>
    <property type="match status" value="1"/>
</dbReference>
<dbReference type="PROSITE" id="PS52019">
    <property type="entry name" value="PKS_MFAS_DH"/>
    <property type="match status" value="1"/>
</dbReference>
<dbReference type="InterPro" id="IPR036736">
    <property type="entry name" value="ACP-like_sf"/>
</dbReference>
<dbReference type="PROSITE" id="PS00012">
    <property type="entry name" value="PHOSPHOPANTETHEINE"/>
    <property type="match status" value="1"/>
</dbReference>
<feature type="region of interest" description="C-terminal hotdog fold" evidence="6">
    <location>
        <begin position="1064"/>
        <end position="1217"/>
    </location>
</feature>
<evidence type="ECO:0000256" key="5">
    <source>
        <dbReference type="ARBA" id="ARBA00023268"/>
    </source>
</evidence>
<keyword evidence="3" id="KW-0808">Transferase</keyword>
<evidence type="ECO:0000259" key="9">
    <source>
        <dbReference type="PROSITE" id="PS52019"/>
    </source>
</evidence>
<keyword evidence="1" id="KW-0596">Phosphopantetheine</keyword>
<dbReference type="InterPro" id="IPR042104">
    <property type="entry name" value="PKS_dehydratase_sf"/>
</dbReference>
<dbReference type="GeneID" id="28765532"/>
<dbReference type="SMART" id="SM00823">
    <property type="entry name" value="PKS_PP"/>
    <property type="match status" value="1"/>
</dbReference>
<gene>
    <name evidence="10" type="ORF">CC84DRAFT_1206707</name>
</gene>
<dbReference type="InterPro" id="IPR057326">
    <property type="entry name" value="KR_dom"/>
</dbReference>
<dbReference type="SMART" id="SM00827">
    <property type="entry name" value="PKS_AT"/>
    <property type="match status" value="1"/>
</dbReference>
<dbReference type="InterPro" id="IPR016035">
    <property type="entry name" value="Acyl_Trfase/lysoPLipase"/>
</dbReference>
<dbReference type="Pfam" id="PF23297">
    <property type="entry name" value="ACP_SdgA_C"/>
    <property type="match status" value="1"/>
</dbReference>
<dbReference type="InterPro" id="IPR036291">
    <property type="entry name" value="NAD(P)-bd_dom_sf"/>
</dbReference>
<dbReference type="InterPro" id="IPR016039">
    <property type="entry name" value="Thiolase-like"/>
</dbReference>
<dbReference type="PROSITE" id="PS50075">
    <property type="entry name" value="CARRIER"/>
    <property type="match status" value="1"/>
</dbReference>
<dbReference type="Gene3D" id="3.40.50.720">
    <property type="entry name" value="NAD(P)-binding Rossmann-like Domain"/>
    <property type="match status" value="1"/>
</dbReference>
<dbReference type="EMBL" id="KV441553">
    <property type="protein sequence ID" value="OAG05259.1"/>
    <property type="molecule type" value="Genomic_DNA"/>
</dbReference>
<dbReference type="InterPro" id="IPR049551">
    <property type="entry name" value="PKS_DH_C"/>
</dbReference>
<dbReference type="InterPro" id="IPR020841">
    <property type="entry name" value="PKS_Beta-ketoAc_synthase_dom"/>
</dbReference>
<evidence type="ECO:0000313" key="11">
    <source>
        <dbReference type="Proteomes" id="UP000077069"/>
    </source>
</evidence>
<evidence type="ECO:0000256" key="6">
    <source>
        <dbReference type="PROSITE-ProRule" id="PRU01363"/>
    </source>
</evidence>
<dbReference type="GO" id="GO:0006633">
    <property type="term" value="P:fatty acid biosynthetic process"/>
    <property type="evidence" value="ECO:0007669"/>
    <property type="project" value="TreeGrafter"/>
</dbReference>
<dbReference type="CDD" id="cd00833">
    <property type="entry name" value="PKS"/>
    <property type="match status" value="1"/>
</dbReference>
<feature type="domain" description="Carrier" evidence="7">
    <location>
        <begin position="2050"/>
        <end position="2128"/>
    </location>
</feature>
<dbReference type="InterPro" id="IPR014043">
    <property type="entry name" value="Acyl_transferase_dom"/>
</dbReference>
<dbReference type="Pfam" id="PF00109">
    <property type="entry name" value="ketoacyl-synt"/>
    <property type="match status" value="1"/>
</dbReference>
<evidence type="ECO:0000313" key="10">
    <source>
        <dbReference type="EMBL" id="OAG05259.1"/>
    </source>
</evidence>
<proteinExistence type="predicted"/>
<dbReference type="RefSeq" id="XP_018035624.1">
    <property type="nucleotide sequence ID" value="XM_018182046.1"/>
</dbReference>
<reference evidence="10 11" key="1">
    <citation type="submission" date="2016-05" db="EMBL/GenBank/DDBJ databases">
        <title>Comparative analysis of secretome profiles of manganese(II)-oxidizing ascomycete fungi.</title>
        <authorList>
            <consortium name="DOE Joint Genome Institute"/>
            <person name="Zeiner C.A."/>
            <person name="Purvine S.O."/>
            <person name="Zink E.M."/>
            <person name="Wu S."/>
            <person name="Pasa-Tolic L."/>
            <person name="Chaput D.L."/>
            <person name="Haridas S."/>
            <person name="Grigoriev I.V."/>
            <person name="Santelli C.M."/>
            <person name="Hansel C.M."/>
        </authorList>
    </citation>
    <scope>NUCLEOTIDE SEQUENCE [LARGE SCALE GENOMIC DNA]</scope>
    <source>
        <strain evidence="10 11">AP3s5-JAC2a</strain>
    </source>
</reference>
<dbReference type="InParanoid" id="A0A177CEM9"/>
<keyword evidence="2" id="KW-0597">Phosphoprotein</keyword>
<dbReference type="OrthoDB" id="329835at2759"/>
<dbReference type="InterPro" id="IPR050091">
    <property type="entry name" value="PKS_NRPS_Biosynth_Enz"/>
</dbReference>
<dbReference type="InterPro" id="IPR020806">
    <property type="entry name" value="PKS_PP-bd"/>
</dbReference>
<dbReference type="InterPro" id="IPR020807">
    <property type="entry name" value="PKS_DH"/>
</dbReference>
<dbReference type="Pfam" id="PF08659">
    <property type="entry name" value="KR"/>
    <property type="match status" value="1"/>
</dbReference>
<dbReference type="SUPFAM" id="SSF53901">
    <property type="entry name" value="Thiolase-like"/>
    <property type="match status" value="1"/>
</dbReference>
<dbReference type="InterPro" id="IPR032821">
    <property type="entry name" value="PKS_assoc"/>
</dbReference>
<dbReference type="CDD" id="cd05274">
    <property type="entry name" value="KR_FAS_SDR_x"/>
    <property type="match status" value="1"/>
</dbReference>
<feature type="region of interest" description="N-terminal hotdog fold" evidence="6">
    <location>
        <begin position="914"/>
        <end position="1052"/>
    </location>
</feature>
<dbReference type="SUPFAM" id="SSF55048">
    <property type="entry name" value="Probable ACP-binding domain of malonyl-CoA ACP transacylase"/>
    <property type="match status" value="1"/>
</dbReference>
<feature type="domain" description="PKS/mFAS DH" evidence="9">
    <location>
        <begin position="914"/>
        <end position="1217"/>
    </location>
</feature>
<dbReference type="SMART" id="SM00825">
    <property type="entry name" value="PKS_KS"/>
    <property type="match status" value="1"/>
</dbReference>
<evidence type="ECO:0000256" key="4">
    <source>
        <dbReference type="ARBA" id="ARBA00023002"/>
    </source>
</evidence>
<dbReference type="InterPro" id="IPR009081">
    <property type="entry name" value="PP-bd_ACP"/>
</dbReference>
<evidence type="ECO:0000259" key="8">
    <source>
        <dbReference type="PROSITE" id="PS52004"/>
    </source>
</evidence>
<dbReference type="PROSITE" id="PS52004">
    <property type="entry name" value="KS3_2"/>
    <property type="match status" value="1"/>
</dbReference>